<dbReference type="InterPro" id="IPR007110">
    <property type="entry name" value="Ig-like_dom"/>
</dbReference>
<dbReference type="Gene3D" id="2.60.40.10">
    <property type="entry name" value="Immunoglobulins"/>
    <property type="match status" value="5"/>
</dbReference>
<dbReference type="OMA" id="KLEMGMA"/>
<dbReference type="Pfam" id="PF07679">
    <property type="entry name" value="I-set"/>
    <property type="match status" value="5"/>
</dbReference>
<feature type="domain" description="Ig-like" evidence="2">
    <location>
        <begin position="96"/>
        <end position="180"/>
    </location>
</feature>
<dbReference type="PANTHER" id="PTHR47633">
    <property type="entry name" value="IMMUNOGLOBULIN"/>
    <property type="match status" value="1"/>
</dbReference>
<dbReference type="InterPro" id="IPR036179">
    <property type="entry name" value="Ig-like_dom_sf"/>
</dbReference>
<reference evidence="3" key="4">
    <citation type="submission" date="2025-09" db="UniProtKB">
        <authorList>
            <consortium name="Ensembl"/>
        </authorList>
    </citation>
    <scope>IDENTIFICATION</scope>
</reference>
<proteinExistence type="predicted"/>
<organism evidence="3 4">
    <name type="scientific">Esox lucius</name>
    <name type="common">Northern pike</name>
    <dbReference type="NCBI Taxonomy" id="8010"/>
    <lineage>
        <taxon>Eukaryota</taxon>
        <taxon>Metazoa</taxon>
        <taxon>Chordata</taxon>
        <taxon>Craniata</taxon>
        <taxon>Vertebrata</taxon>
        <taxon>Euteleostomi</taxon>
        <taxon>Actinopterygii</taxon>
        <taxon>Neopterygii</taxon>
        <taxon>Teleostei</taxon>
        <taxon>Protacanthopterygii</taxon>
        <taxon>Esociformes</taxon>
        <taxon>Esocidae</taxon>
        <taxon>Esox</taxon>
    </lineage>
</organism>
<dbReference type="PROSITE" id="PS50835">
    <property type="entry name" value="IG_LIKE"/>
    <property type="match status" value="5"/>
</dbReference>
<keyword evidence="4" id="KW-1185">Reference proteome</keyword>
<dbReference type="InterPro" id="IPR003598">
    <property type="entry name" value="Ig_sub2"/>
</dbReference>
<evidence type="ECO:0000313" key="3">
    <source>
        <dbReference type="Ensembl" id="ENSELUP00000050958.2"/>
    </source>
</evidence>
<dbReference type="CDD" id="cd00096">
    <property type="entry name" value="Ig"/>
    <property type="match status" value="4"/>
</dbReference>
<protein>
    <recommendedName>
        <fullName evidence="2">Ig-like domain-containing protein</fullName>
    </recommendedName>
</protein>
<evidence type="ECO:0000313" key="4">
    <source>
        <dbReference type="Proteomes" id="UP000265140"/>
    </source>
</evidence>
<feature type="domain" description="Ig-like" evidence="2">
    <location>
        <begin position="398"/>
        <end position="487"/>
    </location>
</feature>
<accession>A0A6Q2XBV8</accession>
<dbReference type="FunFam" id="2.60.40.10:FF:000022">
    <property type="entry name" value="Cardiac titin"/>
    <property type="match status" value="4"/>
</dbReference>
<dbReference type="InterPro" id="IPR003599">
    <property type="entry name" value="Ig_sub"/>
</dbReference>
<dbReference type="AlphaFoldDB" id="A0A6Q2XBV8"/>
<dbReference type="FunFam" id="2.60.40.10:FF:000107">
    <property type="entry name" value="Myosin, light chain kinase a"/>
    <property type="match status" value="1"/>
</dbReference>
<dbReference type="InterPro" id="IPR013098">
    <property type="entry name" value="Ig_I-set"/>
</dbReference>
<evidence type="ECO:0000259" key="2">
    <source>
        <dbReference type="PROSITE" id="PS50835"/>
    </source>
</evidence>
<dbReference type="InParanoid" id="A0A6Q2XBV8"/>
<feature type="domain" description="Ig-like" evidence="2">
    <location>
        <begin position="305"/>
        <end position="393"/>
    </location>
</feature>
<dbReference type="SMART" id="SM00408">
    <property type="entry name" value="IGc2"/>
    <property type="match status" value="4"/>
</dbReference>
<name>A0A6Q2XBV8_ESOLU</name>
<dbReference type="Bgee" id="ENSELUG00000011201">
    <property type="expression patterns" value="Expressed in muscle tissue and 1 other cell type or tissue"/>
</dbReference>
<dbReference type="GeneTree" id="ENSGT01110000267173"/>
<evidence type="ECO:0000256" key="1">
    <source>
        <dbReference type="ARBA" id="ARBA00023319"/>
    </source>
</evidence>
<feature type="domain" description="Ig-like" evidence="2">
    <location>
        <begin position="211"/>
        <end position="300"/>
    </location>
</feature>
<dbReference type="SMART" id="SM00409">
    <property type="entry name" value="IG"/>
    <property type="match status" value="5"/>
</dbReference>
<sequence length="491" mass="54675">MLERTIIAPTFIKRLMDIQDVLGSSIYMECKFAGSLPISTQWMKDDHVLASKTKYLFEHKDNTVSLKIKTFEEEDTGEYLCKITNKAGSCVCIVPPSFVSEPEPQAVLPNATVHFRSVFHGTPPFTVRWFKDDVELITGPSCAVGLEDLSCFLDLYSVGFLQGGTYSCQVSNDAGTQPIGLLPFSFNSLSLNIFLFFSNDNLICFDFTEPPEFVQKMPPTAFVKQSESLRLECKVTEVASLQIQWYKNETKVTHGDNYRTSFVDSVAVLELLSTTTADDGVYTCEAQNDAGAVSCSTILTVQDPPSFVKVPKPLEEIKGKDVMLYCELYGTAPFEIFWYKDKKALKESRKYKMVNESTSATLHILALDPSDVGDYECKVMNKVGCETCHTTVSLKEPPMFVKKLVNQSVKLGEEVTLMATVKGSQPMTVSWVQDKDKILRDGDNRKITFENNMVTLKVFKADNTTGGTYTCQLKNDCGVVQCVAVLTVLGL</sequence>
<reference evidence="3" key="2">
    <citation type="submission" date="2020-02" db="EMBL/GenBank/DDBJ databases">
        <title>Esox lucius (northern pike) genome, fEsoLuc1, primary haplotype.</title>
        <authorList>
            <person name="Myers G."/>
            <person name="Karagic N."/>
            <person name="Meyer A."/>
            <person name="Pippel M."/>
            <person name="Reichard M."/>
            <person name="Winkler S."/>
            <person name="Tracey A."/>
            <person name="Sims Y."/>
            <person name="Howe K."/>
            <person name="Rhie A."/>
            <person name="Formenti G."/>
            <person name="Durbin R."/>
            <person name="Fedrigo O."/>
            <person name="Jarvis E.D."/>
        </authorList>
    </citation>
    <scope>NUCLEOTIDE SEQUENCE [LARGE SCALE GENOMIC DNA]</scope>
</reference>
<dbReference type="Ensembl" id="ENSELUT00000072970.2">
    <property type="protein sequence ID" value="ENSELUP00000050958.2"/>
    <property type="gene ID" value="ENSELUG00000011201.3"/>
</dbReference>
<dbReference type="GO" id="GO:0003007">
    <property type="term" value="P:heart morphogenesis"/>
    <property type="evidence" value="ECO:0007669"/>
    <property type="project" value="UniProtKB-ARBA"/>
</dbReference>
<dbReference type="Proteomes" id="UP000265140">
    <property type="component" value="Chromosome 16"/>
</dbReference>
<reference evidence="3" key="3">
    <citation type="submission" date="2025-08" db="UniProtKB">
        <authorList>
            <consortium name="Ensembl"/>
        </authorList>
    </citation>
    <scope>IDENTIFICATION</scope>
</reference>
<keyword evidence="1" id="KW-0393">Immunoglobulin domain</keyword>
<feature type="domain" description="Ig-like" evidence="2">
    <location>
        <begin position="9"/>
        <end position="85"/>
    </location>
</feature>
<dbReference type="GO" id="GO:0055013">
    <property type="term" value="P:cardiac muscle cell development"/>
    <property type="evidence" value="ECO:0007669"/>
    <property type="project" value="UniProtKB-ARBA"/>
</dbReference>
<reference evidence="4" key="1">
    <citation type="journal article" date="2014" name="PLoS ONE">
        <title>The genome and linkage map of the northern pike (Esox lucius): conserved synteny revealed between the salmonid sister group and the Neoteleostei.</title>
        <authorList>
            <person name="Rondeau E.B."/>
            <person name="Minkley D.R."/>
            <person name="Leong J.S."/>
            <person name="Messmer A.M."/>
            <person name="Jantzen J.R."/>
            <person name="von Schalburg K.R."/>
            <person name="Lemon C."/>
            <person name="Bird N.H."/>
            <person name="Koop B.F."/>
        </authorList>
    </citation>
    <scope>NUCLEOTIDE SEQUENCE</scope>
</reference>
<dbReference type="InterPro" id="IPR013783">
    <property type="entry name" value="Ig-like_fold"/>
</dbReference>
<dbReference type="SUPFAM" id="SSF48726">
    <property type="entry name" value="Immunoglobulin"/>
    <property type="match status" value="5"/>
</dbReference>